<dbReference type="InterPro" id="IPR015943">
    <property type="entry name" value="WD40/YVTN_repeat-like_dom_sf"/>
</dbReference>
<dbReference type="Proteomes" id="UP001244295">
    <property type="component" value="Unassembled WGS sequence"/>
</dbReference>
<dbReference type="Gene3D" id="2.130.10.10">
    <property type="entry name" value="YVTN repeat-like/Quinoprotein amine dehydrogenase"/>
    <property type="match status" value="1"/>
</dbReference>
<dbReference type="InterPro" id="IPR011048">
    <property type="entry name" value="Haem_d1_sf"/>
</dbReference>
<proteinExistence type="predicted"/>
<comment type="caution">
    <text evidence="2">The sequence shown here is derived from an EMBL/GenBank/DDBJ whole genome shotgun (WGS) entry which is preliminary data.</text>
</comment>
<dbReference type="EMBL" id="JAUSRR010000003">
    <property type="protein sequence ID" value="MDP9922803.1"/>
    <property type="molecule type" value="Genomic_DNA"/>
</dbReference>
<dbReference type="SUPFAM" id="SSF51004">
    <property type="entry name" value="C-terminal (heme d1) domain of cytochrome cd1-nitrite reductase"/>
    <property type="match status" value="1"/>
</dbReference>
<protein>
    <submittedName>
        <fullName evidence="2">Uncharacterized protein</fullName>
    </submittedName>
</protein>
<evidence type="ECO:0000313" key="2">
    <source>
        <dbReference type="EMBL" id="MDP9922803.1"/>
    </source>
</evidence>
<feature type="compositionally biased region" description="Low complexity" evidence="1">
    <location>
        <begin position="7"/>
        <end position="24"/>
    </location>
</feature>
<dbReference type="RefSeq" id="WP_307636385.1">
    <property type="nucleotide sequence ID" value="NZ_JAUSRR010000003.1"/>
</dbReference>
<accession>A0AAW8DTK9</accession>
<organism evidence="2 3">
    <name type="scientific">Variovorax boronicumulans</name>
    <dbReference type="NCBI Taxonomy" id="436515"/>
    <lineage>
        <taxon>Bacteria</taxon>
        <taxon>Pseudomonadati</taxon>
        <taxon>Pseudomonadota</taxon>
        <taxon>Betaproteobacteria</taxon>
        <taxon>Burkholderiales</taxon>
        <taxon>Comamonadaceae</taxon>
        <taxon>Variovorax</taxon>
    </lineage>
</organism>
<evidence type="ECO:0000313" key="3">
    <source>
        <dbReference type="Proteomes" id="UP001244295"/>
    </source>
</evidence>
<sequence>MLPMGGSTPTTPSSPATPETPEASVRVDDSVKVSFDSAAVTMAYQLGDASPGGVVLNAVAEAKSTATLFVSAATPDGAIDPRIDGVDVTVTGMKARIVVKPKAGLSPGVYKGSFIVRACADVDCKVVYAGSPWTIGYTLTVTLPYAALDTSAYGVPRTVAYDALRNAIYASYPTPFIGPGISAVARFRMAGSTWTGSTLSIPGLYDIALPADASVLATTDSNNLVSLIDPSSFTVKSTHLLADGIGHQGSMTETGIAFTNDGKLWLSTGSGYDWHGLGYFDTRTMKFGASTACSSCYGGPFFAVSGDGSRLMVTQSASMSPRPPMLYMDTADGVFRTTPLADDFFVSNTSLSANGDRFLLAGYTVYDRNFGTVGSVPQPVDGTRAIQISPDGRRLYVLSYAVNPGDSALPLVEVYDTSAKAGTQLRLPKVGSFNLADVPGCKTSDYPYFCLHPLMRVTPDGNNLVVLGDLKLIVAPISQQLSGLTTTTPAVAPTP</sequence>
<name>A0AAW8DTK9_9BURK</name>
<gene>
    <name evidence="2" type="ORF">J2W25_001824</name>
</gene>
<reference evidence="2" key="1">
    <citation type="submission" date="2023-07" db="EMBL/GenBank/DDBJ databases">
        <title>Sorghum-associated microbial communities from plants grown in Nebraska, USA.</title>
        <authorList>
            <person name="Schachtman D."/>
        </authorList>
    </citation>
    <scope>NUCLEOTIDE SEQUENCE</scope>
    <source>
        <strain evidence="2">DS2795</strain>
    </source>
</reference>
<feature type="region of interest" description="Disordered" evidence="1">
    <location>
        <begin position="1"/>
        <end position="25"/>
    </location>
</feature>
<dbReference type="AlphaFoldDB" id="A0AAW8DTK9"/>
<evidence type="ECO:0000256" key="1">
    <source>
        <dbReference type="SAM" id="MobiDB-lite"/>
    </source>
</evidence>